<evidence type="ECO:0000313" key="10">
    <source>
        <dbReference type="Proteomes" id="UP000298324"/>
    </source>
</evidence>
<feature type="transmembrane region" description="Helical" evidence="8">
    <location>
        <begin position="130"/>
        <end position="151"/>
    </location>
</feature>
<keyword evidence="4 8" id="KW-1133">Transmembrane helix</keyword>
<feature type="transmembrane region" description="Helical" evidence="8">
    <location>
        <begin position="62"/>
        <end position="80"/>
    </location>
</feature>
<dbReference type="GO" id="GO:0005384">
    <property type="term" value="F:manganese ion transmembrane transporter activity"/>
    <property type="evidence" value="ECO:0007669"/>
    <property type="project" value="UniProtKB-UniRule"/>
</dbReference>
<keyword evidence="3 8" id="KW-0812">Transmembrane</keyword>
<evidence type="ECO:0000256" key="5">
    <source>
        <dbReference type="ARBA" id="ARBA00023065"/>
    </source>
</evidence>
<comment type="caution">
    <text evidence="8">Lacks conserved residue(s) required for the propagation of feature annotation.</text>
</comment>
<keyword evidence="10" id="KW-1185">Reference proteome</keyword>
<gene>
    <name evidence="9" type="primary">mntP_3</name>
    <name evidence="8" type="synonym">mntP</name>
    <name evidence="9" type="ORF">Psch_03944</name>
</gene>
<dbReference type="RefSeq" id="WP_190259403.1">
    <property type="nucleotide sequence ID" value="NZ_QFGA01000004.1"/>
</dbReference>
<dbReference type="EMBL" id="QFGA01000004">
    <property type="protein sequence ID" value="TEB04219.1"/>
    <property type="molecule type" value="Genomic_DNA"/>
</dbReference>
<keyword evidence="5 8" id="KW-0406">Ion transport</keyword>
<dbReference type="Proteomes" id="UP000298324">
    <property type="component" value="Unassembled WGS sequence"/>
</dbReference>
<evidence type="ECO:0000256" key="1">
    <source>
        <dbReference type="ARBA" id="ARBA00022448"/>
    </source>
</evidence>
<feature type="transmembrane region" description="Helical" evidence="8">
    <location>
        <begin position="33"/>
        <end position="55"/>
    </location>
</feature>
<comment type="function">
    <text evidence="8">Probably functions as a manganese efflux pump.</text>
</comment>
<name>A0A4Y7R678_9FIRM</name>
<accession>A0A4Y7R678</accession>
<evidence type="ECO:0000256" key="4">
    <source>
        <dbReference type="ARBA" id="ARBA00022989"/>
    </source>
</evidence>
<evidence type="ECO:0000256" key="6">
    <source>
        <dbReference type="ARBA" id="ARBA00023136"/>
    </source>
</evidence>
<dbReference type="InterPro" id="IPR003810">
    <property type="entry name" value="Mntp/YtaF"/>
</dbReference>
<keyword evidence="1 8" id="KW-0813">Transport</keyword>
<keyword evidence="6 8" id="KW-0472">Membrane</keyword>
<dbReference type="GO" id="GO:0005886">
    <property type="term" value="C:plasma membrane"/>
    <property type="evidence" value="ECO:0007669"/>
    <property type="project" value="UniProtKB-SubCell"/>
</dbReference>
<evidence type="ECO:0000256" key="3">
    <source>
        <dbReference type="ARBA" id="ARBA00022692"/>
    </source>
</evidence>
<dbReference type="Pfam" id="PF02659">
    <property type="entry name" value="Mntp"/>
    <property type="match status" value="1"/>
</dbReference>
<evidence type="ECO:0000313" key="9">
    <source>
        <dbReference type="EMBL" id="TEB04219.1"/>
    </source>
</evidence>
<feature type="transmembrane region" description="Helical" evidence="8">
    <location>
        <begin position="100"/>
        <end position="123"/>
    </location>
</feature>
<keyword evidence="2 8" id="KW-1003">Cell membrane</keyword>
<comment type="subcellular location">
    <subcellularLocation>
        <location evidence="8">Cell membrane</location>
        <topology evidence="8">Multi-pass membrane protein</topology>
    </subcellularLocation>
</comment>
<dbReference type="HAMAP" id="MF_01521">
    <property type="entry name" value="MntP_pump"/>
    <property type="match status" value="1"/>
</dbReference>
<keyword evidence="7 8" id="KW-0464">Manganese</keyword>
<evidence type="ECO:0000256" key="2">
    <source>
        <dbReference type="ARBA" id="ARBA00022475"/>
    </source>
</evidence>
<dbReference type="PANTHER" id="PTHR35529">
    <property type="entry name" value="MANGANESE EFFLUX PUMP MNTP-RELATED"/>
    <property type="match status" value="1"/>
</dbReference>
<organism evidence="9 10">
    <name type="scientific">Pelotomaculum schinkii</name>
    <dbReference type="NCBI Taxonomy" id="78350"/>
    <lineage>
        <taxon>Bacteria</taxon>
        <taxon>Bacillati</taxon>
        <taxon>Bacillota</taxon>
        <taxon>Clostridia</taxon>
        <taxon>Eubacteriales</taxon>
        <taxon>Desulfotomaculaceae</taxon>
        <taxon>Pelotomaculum</taxon>
    </lineage>
</organism>
<dbReference type="InterPro" id="IPR022929">
    <property type="entry name" value="Put_MntP"/>
</dbReference>
<proteinExistence type="inferred from homology"/>
<comment type="similarity">
    <text evidence="8">Belongs to the MntP (TC 9.B.29) family.</text>
</comment>
<dbReference type="AlphaFoldDB" id="A0A4Y7R678"/>
<evidence type="ECO:0000256" key="8">
    <source>
        <dbReference type="HAMAP-Rule" id="MF_01521"/>
    </source>
</evidence>
<protein>
    <recommendedName>
        <fullName evidence="8">Putative manganese efflux pump MntP</fullName>
    </recommendedName>
</protein>
<evidence type="ECO:0000256" key="7">
    <source>
        <dbReference type="ARBA" id="ARBA00023211"/>
    </source>
</evidence>
<reference evidence="9 10" key="1">
    <citation type="journal article" date="2018" name="Environ. Microbiol.">
        <title>Novel energy conservation strategies and behaviour of Pelotomaculum schinkii driving syntrophic propionate catabolism.</title>
        <authorList>
            <person name="Hidalgo-Ahumada C.A.P."/>
            <person name="Nobu M.K."/>
            <person name="Narihiro T."/>
            <person name="Tamaki H."/>
            <person name="Liu W.T."/>
            <person name="Kamagata Y."/>
            <person name="Stams A.J.M."/>
            <person name="Imachi H."/>
            <person name="Sousa D.Z."/>
        </authorList>
    </citation>
    <scope>NUCLEOTIDE SEQUENCE [LARGE SCALE GENOMIC DNA]</scope>
    <source>
        <strain evidence="9 10">HH</strain>
    </source>
</reference>
<sequence length="180" mass="18779">MSLITLIVLAVALGTDAFSLCVGIGLAGVNRRQIILVSLTVLIFHIAMPLTGWLAGEFAGNLLGRAAAIAGALLLVYLGIKMVWETWRHRLEQAPVRVNFSVGGLLLLGASVSMDALSVGFTLGTHQVNLLLVAGLIGVVAGIMTFTGLVFGRFLGGWVGERAQLLGGLVLVGIGAKMIF</sequence>
<comment type="caution">
    <text evidence="9">The sequence shown here is derived from an EMBL/GenBank/DDBJ whole genome shotgun (WGS) entry which is preliminary data.</text>
</comment>
<dbReference type="PANTHER" id="PTHR35529:SF1">
    <property type="entry name" value="MANGANESE EFFLUX PUMP MNTP-RELATED"/>
    <property type="match status" value="1"/>
</dbReference>